<evidence type="ECO:0000256" key="2">
    <source>
        <dbReference type="SAM" id="Phobius"/>
    </source>
</evidence>
<protein>
    <recommendedName>
        <fullName evidence="7">DUF4897 domain-containing protein</fullName>
    </recommendedName>
</protein>
<feature type="transmembrane region" description="Helical" evidence="2">
    <location>
        <begin position="218"/>
        <end position="236"/>
    </location>
</feature>
<evidence type="ECO:0000256" key="1">
    <source>
        <dbReference type="SAM" id="MobiDB-lite"/>
    </source>
</evidence>
<keyword evidence="2" id="KW-0812">Transmembrane</keyword>
<feature type="domain" description="DUF7343" evidence="3">
    <location>
        <begin position="279"/>
        <end position="340"/>
    </location>
</feature>
<organism evidence="5 6">
    <name type="scientific">Haloarcula onubensis</name>
    <dbReference type="NCBI Taxonomy" id="2950539"/>
    <lineage>
        <taxon>Archaea</taxon>
        <taxon>Methanobacteriati</taxon>
        <taxon>Methanobacteriota</taxon>
        <taxon>Stenosarchaea group</taxon>
        <taxon>Halobacteria</taxon>
        <taxon>Halobacteriales</taxon>
        <taxon>Haloarculaceae</taxon>
        <taxon>Haloarcula</taxon>
    </lineage>
</organism>
<evidence type="ECO:0000259" key="3">
    <source>
        <dbReference type="Pfam" id="PF24034"/>
    </source>
</evidence>
<feature type="compositionally biased region" description="Acidic residues" evidence="1">
    <location>
        <begin position="256"/>
        <end position="267"/>
    </location>
</feature>
<evidence type="ECO:0000259" key="4">
    <source>
        <dbReference type="Pfam" id="PF24036"/>
    </source>
</evidence>
<keyword evidence="6" id="KW-1185">Reference proteome</keyword>
<dbReference type="Proteomes" id="UP001268864">
    <property type="component" value="Unassembled WGS sequence"/>
</dbReference>
<proteinExistence type="predicted"/>
<comment type="caution">
    <text evidence="5">The sequence shown here is derived from an EMBL/GenBank/DDBJ whole genome shotgun (WGS) entry which is preliminary data.</text>
</comment>
<accession>A0ABU2FQJ8</accession>
<keyword evidence="2" id="KW-1133">Transmembrane helix</keyword>
<dbReference type="InterPro" id="IPR055769">
    <property type="entry name" value="DUF7345"/>
</dbReference>
<dbReference type="RefSeq" id="WP_310900380.1">
    <property type="nucleotide sequence ID" value="NZ_JAMQOS010000003.1"/>
</dbReference>
<evidence type="ECO:0000313" key="5">
    <source>
        <dbReference type="EMBL" id="MDS0282551.1"/>
    </source>
</evidence>
<dbReference type="Pfam" id="PF24034">
    <property type="entry name" value="DUF7343"/>
    <property type="match status" value="1"/>
</dbReference>
<dbReference type="EMBL" id="JAMQOS010000003">
    <property type="protein sequence ID" value="MDS0282551.1"/>
    <property type="molecule type" value="Genomic_DNA"/>
</dbReference>
<dbReference type="Pfam" id="PF24036">
    <property type="entry name" value="DUF7345"/>
    <property type="match status" value="1"/>
</dbReference>
<evidence type="ECO:0000313" key="6">
    <source>
        <dbReference type="Proteomes" id="UP001268864"/>
    </source>
</evidence>
<gene>
    <name evidence="5" type="ORF">NDI86_10485</name>
</gene>
<name>A0ABU2FQJ8_9EURY</name>
<keyword evidence="2" id="KW-0472">Membrane</keyword>
<evidence type="ECO:0008006" key="7">
    <source>
        <dbReference type="Google" id="ProtNLM"/>
    </source>
</evidence>
<sequence length="358" mass="38612">MRRVSAVLAVVVLAALTPTAAAGAFGGLSQQSVDADVVVMTADVTATGDAAWAIDYRVRLADDDETRAFEELRADIRGNESVYADRFRDRMNRAARAGENATGREMAIDNVSVETSRESVGQSYGVVTYEFRWTNFAAVNDTHIRAGDAVAGLYLDRNTSLTMRWPASHRRVAVRPSPDEASDRSVTWRGRQSFADDEPRVVAKAYPPLGDSAVQTSLLPALVALLAVLAGGYGVYRYVRADDGGRDDAEAATVSDGDDAPSDDSESTDTAAETPPAELLSNEEQVRKLLRENGGRIKQQRVASELDWTAAKTSQVVGGLREDGDVETFRIGRENVVTFPDTDLTDGGDADDDADDTR</sequence>
<reference evidence="5 6" key="1">
    <citation type="submission" date="2022-06" db="EMBL/GenBank/DDBJ databases">
        <title>Halomicroarcula sp. a new haloarchaeum isolate from saline soil.</title>
        <authorList>
            <person name="Strakova D."/>
            <person name="Galisteo C."/>
            <person name="Sanchez-Porro C."/>
            <person name="Ventosa A."/>
        </authorList>
    </citation>
    <scope>NUCLEOTIDE SEQUENCE [LARGE SCALE GENOMIC DNA]</scope>
    <source>
        <strain evidence="5 6">S3CR25-11</strain>
    </source>
</reference>
<feature type="domain" description="DUF7345" evidence="4">
    <location>
        <begin position="42"/>
        <end position="168"/>
    </location>
</feature>
<dbReference type="InterPro" id="IPR055767">
    <property type="entry name" value="DUF7343"/>
</dbReference>
<feature type="region of interest" description="Disordered" evidence="1">
    <location>
        <begin position="247"/>
        <end position="277"/>
    </location>
</feature>